<feature type="DNA-binding region" description="H-T-H motif" evidence="4">
    <location>
        <begin position="28"/>
        <end position="47"/>
    </location>
</feature>
<keyword evidence="3" id="KW-0804">Transcription</keyword>
<dbReference type="SUPFAM" id="SSF48498">
    <property type="entry name" value="Tetracyclin repressor-like, C-terminal domain"/>
    <property type="match status" value="1"/>
</dbReference>
<dbReference type="PROSITE" id="PS50977">
    <property type="entry name" value="HTH_TETR_2"/>
    <property type="match status" value="1"/>
</dbReference>
<name>A0A5M6CY38_9FLAO</name>
<dbReference type="PANTHER" id="PTHR47506">
    <property type="entry name" value="TRANSCRIPTIONAL REGULATORY PROTEIN"/>
    <property type="match status" value="1"/>
</dbReference>
<keyword evidence="7" id="KW-1185">Reference proteome</keyword>
<dbReference type="EMBL" id="VWSG01000002">
    <property type="protein sequence ID" value="KAA5537815.1"/>
    <property type="molecule type" value="Genomic_DNA"/>
</dbReference>
<evidence type="ECO:0000256" key="1">
    <source>
        <dbReference type="ARBA" id="ARBA00023015"/>
    </source>
</evidence>
<dbReference type="InterPro" id="IPR011075">
    <property type="entry name" value="TetR_C"/>
</dbReference>
<feature type="domain" description="HTH tetR-type" evidence="5">
    <location>
        <begin position="5"/>
        <end position="65"/>
    </location>
</feature>
<evidence type="ECO:0000313" key="6">
    <source>
        <dbReference type="EMBL" id="KAA5537815.1"/>
    </source>
</evidence>
<dbReference type="Pfam" id="PF00440">
    <property type="entry name" value="TetR_N"/>
    <property type="match status" value="1"/>
</dbReference>
<dbReference type="Gene3D" id="1.10.357.10">
    <property type="entry name" value="Tetracycline Repressor, domain 2"/>
    <property type="match status" value="1"/>
</dbReference>
<dbReference type="PRINTS" id="PR00455">
    <property type="entry name" value="HTHTETR"/>
</dbReference>
<dbReference type="RefSeq" id="WP_150010447.1">
    <property type="nucleotide sequence ID" value="NZ_VWSG01000002.1"/>
</dbReference>
<evidence type="ECO:0000256" key="3">
    <source>
        <dbReference type="ARBA" id="ARBA00023163"/>
    </source>
</evidence>
<reference evidence="6 7" key="1">
    <citation type="submission" date="2019-09" db="EMBL/GenBank/DDBJ databases">
        <title>Genome sequence and assembly of Flavobacterium sp.</title>
        <authorList>
            <person name="Chhetri G."/>
        </authorList>
    </citation>
    <scope>NUCLEOTIDE SEQUENCE [LARGE SCALE GENOMIC DNA]</scope>
    <source>
        <strain evidence="6 7">SNL9</strain>
    </source>
</reference>
<dbReference type="AlphaFoldDB" id="A0A5M6CY38"/>
<evidence type="ECO:0000259" key="5">
    <source>
        <dbReference type="PROSITE" id="PS50977"/>
    </source>
</evidence>
<dbReference type="Pfam" id="PF16925">
    <property type="entry name" value="TetR_C_13"/>
    <property type="match status" value="1"/>
</dbReference>
<protein>
    <submittedName>
        <fullName evidence="6">TetR/AcrR family transcriptional regulator</fullName>
    </submittedName>
</protein>
<dbReference type="SUPFAM" id="SSF46689">
    <property type="entry name" value="Homeodomain-like"/>
    <property type="match status" value="1"/>
</dbReference>
<keyword evidence="2 4" id="KW-0238">DNA-binding</keyword>
<evidence type="ECO:0000313" key="7">
    <source>
        <dbReference type="Proteomes" id="UP000325141"/>
    </source>
</evidence>
<dbReference type="InterPro" id="IPR036271">
    <property type="entry name" value="Tet_transcr_reg_TetR-rel_C_sf"/>
</dbReference>
<gene>
    <name evidence="6" type="ORF">F0460_03905</name>
</gene>
<organism evidence="6 7">
    <name type="scientific">Paenimyroides baculatum</name>
    <dbReference type="NCBI Taxonomy" id="2608000"/>
    <lineage>
        <taxon>Bacteria</taxon>
        <taxon>Pseudomonadati</taxon>
        <taxon>Bacteroidota</taxon>
        <taxon>Flavobacteriia</taxon>
        <taxon>Flavobacteriales</taxon>
        <taxon>Flavobacteriaceae</taxon>
        <taxon>Paenimyroides</taxon>
    </lineage>
</organism>
<keyword evidence="1" id="KW-0805">Transcription regulation</keyword>
<proteinExistence type="predicted"/>
<evidence type="ECO:0000256" key="2">
    <source>
        <dbReference type="ARBA" id="ARBA00023125"/>
    </source>
</evidence>
<comment type="caution">
    <text evidence="6">The sequence shown here is derived from an EMBL/GenBank/DDBJ whole genome shotgun (WGS) entry which is preliminary data.</text>
</comment>
<dbReference type="GO" id="GO:0003677">
    <property type="term" value="F:DNA binding"/>
    <property type="evidence" value="ECO:0007669"/>
    <property type="project" value="UniProtKB-UniRule"/>
</dbReference>
<dbReference type="Proteomes" id="UP000325141">
    <property type="component" value="Unassembled WGS sequence"/>
</dbReference>
<sequence length="197" mass="22337">MSKADLTRQLIIEKTATIFNKKGFAGTSLSDITNATGLTKGSIYGNFENKEEVALAVFKHNAGELWKKKENWISGYSDAKSKLTALIDFYRKNWRELFENGGCPVMNAATDADDVMPLMKERVKKTVENWVNNVAKILEEGIEQNTFKPTINTVEYSRLFIMMIEGGILFSKITDKPDSLYLVLDRVEKIIENEILI</sequence>
<dbReference type="InterPro" id="IPR009057">
    <property type="entry name" value="Homeodomain-like_sf"/>
</dbReference>
<dbReference type="PANTHER" id="PTHR47506:SF3">
    <property type="entry name" value="HTH-TYPE TRANSCRIPTIONAL REGULATOR LMRA"/>
    <property type="match status" value="1"/>
</dbReference>
<dbReference type="InterPro" id="IPR001647">
    <property type="entry name" value="HTH_TetR"/>
</dbReference>
<evidence type="ECO:0000256" key="4">
    <source>
        <dbReference type="PROSITE-ProRule" id="PRU00335"/>
    </source>
</evidence>
<accession>A0A5M6CY38</accession>